<keyword evidence="1" id="KW-0472">Membrane</keyword>
<accession>A0A1Q9EZY7</accession>
<proteinExistence type="predicted"/>
<keyword evidence="3" id="KW-1185">Reference proteome</keyword>
<evidence type="ECO:0000256" key="1">
    <source>
        <dbReference type="SAM" id="Phobius"/>
    </source>
</evidence>
<keyword evidence="1" id="KW-1133">Transmembrane helix</keyword>
<feature type="transmembrane region" description="Helical" evidence="1">
    <location>
        <begin position="12"/>
        <end position="35"/>
    </location>
</feature>
<keyword evidence="1" id="KW-0812">Transmembrane</keyword>
<reference evidence="2 3" key="1">
    <citation type="submission" date="2016-02" db="EMBL/GenBank/DDBJ databases">
        <title>Genome analysis of coral dinoflagellate symbionts highlights evolutionary adaptations to a symbiotic lifestyle.</title>
        <authorList>
            <person name="Aranda M."/>
            <person name="Li Y."/>
            <person name="Liew Y.J."/>
            <person name="Baumgarten S."/>
            <person name="Simakov O."/>
            <person name="Wilson M."/>
            <person name="Piel J."/>
            <person name="Ashoor H."/>
            <person name="Bougouffa S."/>
            <person name="Bajic V.B."/>
            <person name="Ryu T."/>
            <person name="Ravasi T."/>
            <person name="Bayer T."/>
            <person name="Micklem G."/>
            <person name="Kim H."/>
            <person name="Bhak J."/>
            <person name="Lajeunesse T.C."/>
            <person name="Voolstra C.R."/>
        </authorList>
    </citation>
    <scope>NUCLEOTIDE SEQUENCE [LARGE SCALE GENOMIC DNA]</scope>
    <source>
        <strain evidence="2 3">CCMP2467</strain>
    </source>
</reference>
<sequence length="195" mass="22089">MRRTPGRYIYICIELLTPAGAEWIAVCLFGIYIYMRVVGEALRQNLLDPLCGGSCAAEAPQHRVDVYIAGPATSGSNTPENIDNWHKTLLIRGNWIGAASKLMSKRRIHRRRGSGLWQYFAQHQCLEMIEGQERFAATSYDRLVLSRTDLKWIFPHPPPHALDRTLAWIPDTMEDDWGGIYETVTVIGFGAFQPV</sequence>
<evidence type="ECO:0000313" key="3">
    <source>
        <dbReference type="Proteomes" id="UP000186817"/>
    </source>
</evidence>
<dbReference type="EMBL" id="LSRX01000034">
    <property type="protein sequence ID" value="OLQ12998.1"/>
    <property type="molecule type" value="Genomic_DNA"/>
</dbReference>
<protein>
    <submittedName>
        <fullName evidence="2">Uncharacterized protein</fullName>
    </submittedName>
</protein>
<evidence type="ECO:0000313" key="2">
    <source>
        <dbReference type="EMBL" id="OLQ12998.1"/>
    </source>
</evidence>
<dbReference type="Proteomes" id="UP000186817">
    <property type="component" value="Unassembled WGS sequence"/>
</dbReference>
<comment type="caution">
    <text evidence="2">The sequence shown here is derived from an EMBL/GenBank/DDBJ whole genome shotgun (WGS) entry which is preliminary data.</text>
</comment>
<organism evidence="2 3">
    <name type="scientific">Symbiodinium microadriaticum</name>
    <name type="common">Dinoflagellate</name>
    <name type="synonym">Zooxanthella microadriatica</name>
    <dbReference type="NCBI Taxonomy" id="2951"/>
    <lineage>
        <taxon>Eukaryota</taxon>
        <taxon>Sar</taxon>
        <taxon>Alveolata</taxon>
        <taxon>Dinophyceae</taxon>
        <taxon>Suessiales</taxon>
        <taxon>Symbiodiniaceae</taxon>
        <taxon>Symbiodinium</taxon>
    </lineage>
</organism>
<name>A0A1Q9EZY7_SYMMI</name>
<dbReference type="AlphaFoldDB" id="A0A1Q9EZY7"/>
<gene>
    <name evidence="2" type="ORF">AK812_SmicGene2993</name>
</gene>
<dbReference type="OrthoDB" id="406056at2759"/>